<dbReference type="SMART" id="SM00635">
    <property type="entry name" value="BID_2"/>
    <property type="match status" value="1"/>
</dbReference>
<comment type="caution">
    <text evidence="7">The sequence shown here is derived from an EMBL/GenBank/DDBJ whole genome shotgun (WGS) entry which is preliminary data.</text>
</comment>
<dbReference type="InterPro" id="IPR014756">
    <property type="entry name" value="Ig_E-set"/>
</dbReference>
<accession>A0ABQ5N1N1</accession>
<organism evidence="7 8">
    <name type="scientific">Clostridium omnivorum</name>
    <dbReference type="NCBI Taxonomy" id="1604902"/>
    <lineage>
        <taxon>Bacteria</taxon>
        <taxon>Bacillati</taxon>
        <taxon>Bacillota</taxon>
        <taxon>Clostridia</taxon>
        <taxon>Eubacteriales</taxon>
        <taxon>Clostridiaceae</taxon>
        <taxon>Clostridium</taxon>
    </lineage>
</organism>
<keyword evidence="8" id="KW-1185">Reference proteome</keyword>
<evidence type="ECO:0000259" key="6">
    <source>
        <dbReference type="SMART" id="SM00642"/>
    </source>
</evidence>
<evidence type="ECO:0000256" key="1">
    <source>
        <dbReference type="ARBA" id="ARBA00008061"/>
    </source>
</evidence>
<dbReference type="InterPro" id="IPR008964">
    <property type="entry name" value="Invasin/intimin_cell_adhesion"/>
</dbReference>
<dbReference type="InterPro" id="IPR006047">
    <property type="entry name" value="GH13_cat_dom"/>
</dbReference>
<dbReference type="Gene3D" id="2.60.40.10">
    <property type="entry name" value="Immunoglobulins"/>
    <property type="match status" value="6"/>
</dbReference>
<dbReference type="Proteomes" id="UP001208567">
    <property type="component" value="Unassembled WGS sequence"/>
</dbReference>
<evidence type="ECO:0000256" key="4">
    <source>
        <dbReference type="SAM" id="MobiDB-lite"/>
    </source>
</evidence>
<dbReference type="InterPro" id="IPR004185">
    <property type="entry name" value="Glyco_hydro_13_lg-like_dom"/>
</dbReference>
<dbReference type="RefSeq" id="WP_264848389.1">
    <property type="nucleotide sequence ID" value="NZ_BRXR01000001.1"/>
</dbReference>
<gene>
    <name evidence="7" type="ORF">bsdE14_05170</name>
</gene>
<protein>
    <submittedName>
        <fullName evidence="7">Uncharacterized protein</fullName>
    </submittedName>
</protein>
<proteinExistence type="inferred from homology"/>
<name>A0ABQ5N1N1_9CLOT</name>
<dbReference type="PANTHER" id="PTHR10357">
    <property type="entry name" value="ALPHA-AMYLASE FAMILY MEMBER"/>
    <property type="match status" value="1"/>
</dbReference>
<keyword evidence="3" id="KW-0326">Glycosidase</keyword>
<keyword evidence="2" id="KW-0378">Hydrolase</keyword>
<sequence>MKKFRQALSLVLTFLFLVTLVPRFGIKVSAEEPTNLPAADMMAVLVGDFVEDQGLGKNWEPKNTGTIMKEYSKGIYELTVDFKVAKGYNYKVAFNGQWDNPKALGNNGENKVLNVAAPGKVIFRVDAISGKVYDSINDPSQFKASATVVGSLDLVATGGKNWNPADAAFDMDYIGGGFYSKTFHLNAGSFEYKVAFNHAWDNGEVGNSGGNIACTVPAGGADVKFVANPLLGFATDSINNPSINGNASLIGTIRGGQDDWTVDKHGYEFSYINGEGQYIYSGFYQAGSYEYKAIENYSWDSGGIPSTGNVNITIPEGGKYVVFVLDKKAKTLKDSINNPNEVATALGLKAAPVELKSPVINSNGTVTFNYKNADAAAVYLAGSMTNWEAGKKAMTKNADGVWSITLRLGDAAKNYEYKFIVDGKWITDPVNSKTSNGNSLLEFPEYTGRKVVLAGTIQTVVGEAAWSPGSDKTTLKYDGNGMYSITIKDVPQGSYEYKVAMGSWTENYGAERKKDGPNIPLIVPSKQDVKFIYSDDSHAIVDSISYKFLEPKLQGQGIPDNTILKDETLSGVYRATVNLVKGTYADLAVVVNNKAMPVGTINITEDSKSVTISYDPVTEIVFNDASSKEININAIRFDSRDLEYKDPYGAVPTDKEVTFNLRAAKDDISQAKLILLTPDGTKVVDMVKSGSFDESNDKWTAKYTFSKLGMNKYYFVVSNGSTVKAYGDDDGYFGLGIADDLGKVKQYDLNVYDKNFKTPDWIKNGVIYQIFPDRFFNGDLTNDYNQKYARGNMPYEFPQWYEAPEDPALEYETNSNGSFKLDANGNKIPKSDYTGFKGDGNWGNEMYGGDLVGVNKKLDYLQSLGVNILYFNPVGQSISNHRYDTTDYKTIDPLLGKLDDFVNLSNEAKKRGMHIILDGVFNHVSDDSIYFDRYGKFVQAGKPLGGYQYWKKVYDLMKEKNITQDEAEKQTVAYYNSIGITDFHYKDWFIIKNNVIEKDKDGNAVPVHYEYEGWWGYDSMPVIQAFNGSEYQVKTWADEVIDGQNSVSRYWLNNGSSGWRLDVANEVSDETWQHFRTAVKEEGDNAIIGEIWTDASRYILGDMYDSVMNYRFRNSVLYFVKGTSTDSKTLTNAVDAMNQLEAMREQYPKEAFEAMMNLVDSHDTQRAISTFDGIEKNDTTGRAIAKEPTLEAIAKMKLIPLIQMTYPGAPTIYYGDEMGMPGADDPDDRRGTYWGKGNKDLVEWYAELTNIRNAYSVLRTGDIAPITITDSNKDDVMAYVRKDSKDSAVIAVNRKTSEISSLQLDVKEIPDGTVLTNALNNNEKYTVNAGKVTVNVPKQSGIILVTNYKEVNINASALKDAYDPSYLVKDKVRVTGVTLESAQTALKVGDSTTLKAVVAPENATLKNVQWSSSNKAVAEIDANGTVKALTTGETVITATTLDGAFKASCTLKVTEALKPEEPNGPEPQKPEPTQPQNPTAPVNNTTQVVNNTEDVNKAIKDNNITKVVVEAKDNTKVDKSIFEAIKGMNKEITFNAGDISWTFNGKDISTSMDMDLSLKEVSKDLKDKIAAKVKAATGKDEKVFVFSFNHEGPLPGTAKIKMFLGKDWAGKTVTLRRYFKDKNTYENVSGQNQVKVDENGYVEFLLDHCSDYFVTETELPKTGGVPFNDFMYIGTLLIAAGAFTSRRKKA</sequence>
<evidence type="ECO:0000313" key="7">
    <source>
        <dbReference type="EMBL" id="GLC29107.1"/>
    </source>
</evidence>
<dbReference type="Gene3D" id="3.20.20.80">
    <property type="entry name" value="Glycosidases"/>
    <property type="match status" value="1"/>
</dbReference>
<dbReference type="EMBL" id="BRXR01000001">
    <property type="protein sequence ID" value="GLC29107.1"/>
    <property type="molecule type" value="Genomic_DNA"/>
</dbReference>
<evidence type="ECO:0000256" key="3">
    <source>
        <dbReference type="ARBA" id="ARBA00023295"/>
    </source>
</evidence>
<feature type="domain" description="BIG2" evidence="5">
    <location>
        <begin position="1373"/>
        <end position="1450"/>
    </location>
</feature>
<dbReference type="CDD" id="cd02859">
    <property type="entry name" value="E_set_AMPKbeta_like_N"/>
    <property type="match status" value="1"/>
</dbReference>
<dbReference type="InterPro" id="IPR003343">
    <property type="entry name" value="Big_2"/>
</dbReference>
<evidence type="ECO:0000313" key="8">
    <source>
        <dbReference type="Proteomes" id="UP001208567"/>
    </source>
</evidence>
<dbReference type="SUPFAM" id="SSF81296">
    <property type="entry name" value="E set domains"/>
    <property type="match status" value="2"/>
</dbReference>
<feature type="domain" description="Glycosyl hydrolase family 13 catalytic" evidence="6">
    <location>
        <begin position="769"/>
        <end position="1252"/>
    </location>
</feature>
<dbReference type="Gene3D" id="2.60.40.1180">
    <property type="entry name" value="Golgi alpha-mannosidase II"/>
    <property type="match status" value="1"/>
</dbReference>
<dbReference type="Pfam" id="PF16561">
    <property type="entry name" value="AMPK1_CBM"/>
    <property type="match status" value="1"/>
</dbReference>
<dbReference type="Pfam" id="PF00128">
    <property type="entry name" value="Alpha-amylase"/>
    <property type="match status" value="1"/>
</dbReference>
<comment type="similarity">
    <text evidence="1">Belongs to the glycosyl hydrolase 13 family.</text>
</comment>
<evidence type="ECO:0000256" key="2">
    <source>
        <dbReference type="ARBA" id="ARBA00022801"/>
    </source>
</evidence>
<dbReference type="PANTHER" id="PTHR10357:SF210">
    <property type="entry name" value="MALTODEXTRIN GLUCOSIDASE"/>
    <property type="match status" value="1"/>
</dbReference>
<dbReference type="CDD" id="cd11338">
    <property type="entry name" value="AmyAc_CMD"/>
    <property type="match status" value="1"/>
</dbReference>
<dbReference type="InterPro" id="IPR045857">
    <property type="entry name" value="O16G_dom_2"/>
</dbReference>
<dbReference type="SUPFAM" id="SSF51445">
    <property type="entry name" value="(Trans)glycosidases"/>
    <property type="match status" value="1"/>
</dbReference>
<dbReference type="Gene3D" id="3.90.400.10">
    <property type="entry name" value="Oligo-1,6-glucosidase, Domain 2"/>
    <property type="match status" value="1"/>
</dbReference>
<dbReference type="SMART" id="SM00642">
    <property type="entry name" value="Aamy"/>
    <property type="match status" value="1"/>
</dbReference>
<feature type="region of interest" description="Disordered" evidence="4">
    <location>
        <begin position="1458"/>
        <end position="1483"/>
    </location>
</feature>
<dbReference type="SUPFAM" id="SSF51011">
    <property type="entry name" value="Glycosyl hydrolase domain"/>
    <property type="match status" value="1"/>
</dbReference>
<dbReference type="Pfam" id="PF02368">
    <property type="entry name" value="Big_2"/>
    <property type="match status" value="1"/>
</dbReference>
<dbReference type="CDD" id="cd12962">
    <property type="entry name" value="X25_BaPul_like"/>
    <property type="match status" value="1"/>
</dbReference>
<dbReference type="Gene3D" id="2.60.40.1080">
    <property type="match status" value="1"/>
</dbReference>
<reference evidence="7 8" key="1">
    <citation type="journal article" date="2024" name="Int. J. Syst. Evol. Microbiol.">
        <title>Clostridium omnivorum sp. nov., isolated from anoxic soil under the treatment of reductive soil disinfestation.</title>
        <authorList>
            <person name="Ueki A."/>
            <person name="Tonouchi A."/>
            <person name="Kaku N."/>
            <person name="Honma S."/>
            <person name="Ueki K."/>
        </authorList>
    </citation>
    <scope>NUCLEOTIDE SEQUENCE [LARGE SCALE GENOMIC DNA]</scope>
    <source>
        <strain evidence="7 8">E14</strain>
    </source>
</reference>
<dbReference type="Pfam" id="PF22058">
    <property type="entry name" value="X25_BaPul_like"/>
    <property type="match status" value="4"/>
</dbReference>
<feature type="compositionally biased region" description="Pro residues" evidence="4">
    <location>
        <begin position="1462"/>
        <end position="1475"/>
    </location>
</feature>
<dbReference type="NCBIfam" id="TIGR01167">
    <property type="entry name" value="LPXTG_anchor"/>
    <property type="match status" value="1"/>
</dbReference>
<dbReference type="InterPro" id="IPR013783">
    <property type="entry name" value="Ig-like_fold"/>
</dbReference>
<dbReference type="InterPro" id="IPR054409">
    <property type="entry name" value="X25_BaPul-like"/>
</dbReference>
<dbReference type="InterPro" id="IPR032640">
    <property type="entry name" value="AMPK1_CBM"/>
</dbReference>
<dbReference type="SUPFAM" id="SSF49373">
    <property type="entry name" value="Invasin/intimin cell-adhesion fragments"/>
    <property type="match status" value="1"/>
</dbReference>
<dbReference type="CDD" id="cd02857">
    <property type="entry name" value="E_set_CDase_PDE_N"/>
    <property type="match status" value="1"/>
</dbReference>
<evidence type="ECO:0000259" key="5">
    <source>
        <dbReference type="SMART" id="SM00635"/>
    </source>
</evidence>
<dbReference type="InterPro" id="IPR013780">
    <property type="entry name" value="Glyco_hydro_b"/>
</dbReference>
<dbReference type="InterPro" id="IPR017853">
    <property type="entry name" value="GH"/>
</dbReference>